<evidence type="ECO:0000313" key="1">
    <source>
        <dbReference type="EMBL" id="GAA1788496.1"/>
    </source>
</evidence>
<dbReference type="EMBL" id="BAAAPO010000021">
    <property type="protein sequence ID" value="GAA1788496.1"/>
    <property type="molecule type" value="Genomic_DNA"/>
</dbReference>
<proteinExistence type="predicted"/>
<dbReference type="SUPFAM" id="SSF53756">
    <property type="entry name" value="UDP-Glycosyltransferase/glycogen phosphorylase"/>
    <property type="match status" value="1"/>
</dbReference>
<name>A0ABP4XMV8_9MICO</name>
<evidence type="ECO:0000313" key="2">
    <source>
        <dbReference type="Proteomes" id="UP001499938"/>
    </source>
</evidence>
<sequence length="397" mass="44167">MTQLTLIRNSRPANCVYFIGHYAPGSGEYGRVAAPSAVAKIDYVTDCIRRSGYDVEIISPLRSTYSRGDRARESTSNNGHPIRYLRSLPWGTRPQKALNALHGQVALFHFLMTKIPPGQTIIAYHSLSLGFSVQATRILRRHKLILEAEEVYSHVPGIGKWRQLQESIVLRTADAYILSTELIRSYTNTRKPSLICYGPYNDAGGPSPRTNKPYRSTCVYAGIVDEDKGGALRAVQAAQFLDNSYRVRILGFGSDRSITALKRAIEQSPARSRITFEGKLVGREFQKVLSECDIGLCTQSSTANFNGSSFPSKVLTYLAHGLRVVSVPAQAVQESKLKAAVSFSRDDSPEAIAQAIRQARESSTQDPKRLLRQLDYDFVQQLKSELQRQPLARRATN</sequence>
<comment type="caution">
    <text evidence="1">The sequence shown here is derived from an EMBL/GenBank/DDBJ whole genome shotgun (WGS) entry which is preliminary data.</text>
</comment>
<keyword evidence="2" id="KW-1185">Reference proteome</keyword>
<dbReference type="Proteomes" id="UP001499938">
    <property type="component" value="Unassembled WGS sequence"/>
</dbReference>
<organism evidence="1 2">
    <name type="scientific">Nostocoides veronense</name>
    <dbReference type="NCBI Taxonomy" id="330836"/>
    <lineage>
        <taxon>Bacteria</taxon>
        <taxon>Bacillati</taxon>
        <taxon>Actinomycetota</taxon>
        <taxon>Actinomycetes</taxon>
        <taxon>Micrococcales</taxon>
        <taxon>Intrasporangiaceae</taxon>
        <taxon>Nostocoides</taxon>
    </lineage>
</organism>
<protein>
    <recommendedName>
        <fullName evidence="3">Glycosyltransferase</fullName>
    </recommendedName>
</protein>
<dbReference type="RefSeq" id="WP_425564349.1">
    <property type="nucleotide sequence ID" value="NZ_BAAAPO010000021.1"/>
</dbReference>
<dbReference type="Gene3D" id="3.40.50.2000">
    <property type="entry name" value="Glycogen Phosphorylase B"/>
    <property type="match status" value="1"/>
</dbReference>
<dbReference type="Pfam" id="PF13692">
    <property type="entry name" value="Glyco_trans_1_4"/>
    <property type="match status" value="1"/>
</dbReference>
<accession>A0ABP4XMV8</accession>
<reference evidence="2" key="1">
    <citation type="journal article" date="2019" name="Int. J. Syst. Evol. Microbiol.">
        <title>The Global Catalogue of Microorganisms (GCM) 10K type strain sequencing project: providing services to taxonomists for standard genome sequencing and annotation.</title>
        <authorList>
            <consortium name="The Broad Institute Genomics Platform"/>
            <consortium name="The Broad Institute Genome Sequencing Center for Infectious Disease"/>
            <person name="Wu L."/>
            <person name="Ma J."/>
        </authorList>
    </citation>
    <scope>NUCLEOTIDE SEQUENCE [LARGE SCALE GENOMIC DNA]</scope>
    <source>
        <strain evidence="2">JCM 15592</strain>
    </source>
</reference>
<evidence type="ECO:0008006" key="3">
    <source>
        <dbReference type="Google" id="ProtNLM"/>
    </source>
</evidence>
<gene>
    <name evidence="1" type="ORF">GCM10009811_11730</name>
</gene>